<gene>
    <name evidence="2" type="ORF">CCACVL1_10612</name>
</gene>
<protein>
    <submittedName>
        <fullName evidence="2">Uncharacterized protein</fullName>
    </submittedName>
</protein>
<dbReference type="Proteomes" id="UP000188268">
    <property type="component" value="Unassembled WGS sequence"/>
</dbReference>
<name>A0A1R3IQQ0_COCAP</name>
<sequence length="28" mass="3040">MATVSNLPPRASLQSSAVKMAQQNQKPR</sequence>
<reference evidence="2 3" key="1">
    <citation type="submission" date="2013-09" db="EMBL/GenBank/DDBJ databases">
        <title>Corchorus capsularis genome sequencing.</title>
        <authorList>
            <person name="Alam M."/>
            <person name="Haque M.S."/>
            <person name="Islam M.S."/>
            <person name="Emdad E.M."/>
            <person name="Islam M.M."/>
            <person name="Ahmed B."/>
            <person name="Halim A."/>
            <person name="Hossen Q.M.M."/>
            <person name="Hossain M.Z."/>
            <person name="Ahmed R."/>
            <person name="Khan M.M."/>
            <person name="Islam R."/>
            <person name="Rashid M.M."/>
            <person name="Khan S.A."/>
            <person name="Rahman M.S."/>
            <person name="Alam M."/>
        </authorList>
    </citation>
    <scope>NUCLEOTIDE SEQUENCE [LARGE SCALE GENOMIC DNA]</scope>
    <source>
        <strain evidence="3">cv. CVL-1</strain>
        <tissue evidence="2">Whole seedling</tissue>
    </source>
</reference>
<organism evidence="2 3">
    <name type="scientific">Corchorus capsularis</name>
    <name type="common">Jute</name>
    <dbReference type="NCBI Taxonomy" id="210143"/>
    <lineage>
        <taxon>Eukaryota</taxon>
        <taxon>Viridiplantae</taxon>
        <taxon>Streptophyta</taxon>
        <taxon>Embryophyta</taxon>
        <taxon>Tracheophyta</taxon>
        <taxon>Spermatophyta</taxon>
        <taxon>Magnoliopsida</taxon>
        <taxon>eudicotyledons</taxon>
        <taxon>Gunneridae</taxon>
        <taxon>Pentapetalae</taxon>
        <taxon>rosids</taxon>
        <taxon>malvids</taxon>
        <taxon>Malvales</taxon>
        <taxon>Malvaceae</taxon>
        <taxon>Grewioideae</taxon>
        <taxon>Apeibeae</taxon>
        <taxon>Corchorus</taxon>
    </lineage>
</organism>
<dbReference type="EMBL" id="AWWV01009669">
    <property type="protein sequence ID" value="OMO84840.1"/>
    <property type="molecule type" value="Genomic_DNA"/>
</dbReference>
<dbReference type="AlphaFoldDB" id="A0A1R3IQQ0"/>
<proteinExistence type="predicted"/>
<accession>A0A1R3IQQ0</accession>
<evidence type="ECO:0000256" key="1">
    <source>
        <dbReference type="SAM" id="MobiDB-lite"/>
    </source>
</evidence>
<feature type="region of interest" description="Disordered" evidence="1">
    <location>
        <begin position="1"/>
        <end position="28"/>
    </location>
</feature>
<evidence type="ECO:0000313" key="2">
    <source>
        <dbReference type="EMBL" id="OMO84840.1"/>
    </source>
</evidence>
<comment type="caution">
    <text evidence="2">The sequence shown here is derived from an EMBL/GenBank/DDBJ whole genome shotgun (WGS) entry which is preliminary data.</text>
</comment>
<dbReference type="Gramene" id="OMO84840">
    <property type="protein sequence ID" value="OMO84840"/>
    <property type="gene ID" value="CCACVL1_10612"/>
</dbReference>
<keyword evidence="3" id="KW-1185">Reference proteome</keyword>
<evidence type="ECO:0000313" key="3">
    <source>
        <dbReference type="Proteomes" id="UP000188268"/>
    </source>
</evidence>